<evidence type="ECO:0000313" key="9">
    <source>
        <dbReference type="EMBL" id="GAA3857107.1"/>
    </source>
</evidence>
<keyword evidence="2" id="KW-0479">Metal-binding</keyword>
<feature type="transmembrane region" description="Helical" evidence="7">
    <location>
        <begin position="288"/>
        <end position="316"/>
    </location>
</feature>
<evidence type="ECO:0000256" key="7">
    <source>
        <dbReference type="SAM" id="Phobius"/>
    </source>
</evidence>
<dbReference type="Pfam" id="PF01435">
    <property type="entry name" value="Peptidase_M48"/>
    <property type="match status" value="1"/>
</dbReference>
<evidence type="ECO:0000256" key="6">
    <source>
        <dbReference type="RuleBase" id="RU003983"/>
    </source>
</evidence>
<evidence type="ECO:0000256" key="1">
    <source>
        <dbReference type="ARBA" id="ARBA00022670"/>
    </source>
</evidence>
<dbReference type="PANTHER" id="PTHR34978:SF3">
    <property type="entry name" value="SLR0241 PROTEIN"/>
    <property type="match status" value="1"/>
</dbReference>
<keyword evidence="10" id="KW-1185">Reference proteome</keyword>
<keyword evidence="5 6" id="KW-0482">Metalloprotease</keyword>
<comment type="similarity">
    <text evidence="6">Belongs to the peptidase M48 family.</text>
</comment>
<dbReference type="Proteomes" id="UP001501624">
    <property type="component" value="Unassembled WGS sequence"/>
</dbReference>
<dbReference type="EMBL" id="BAABCM010000027">
    <property type="protein sequence ID" value="GAA3857107.1"/>
    <property type="molecule type" value="Genomic_DNA"/>
</dbReference>
<evidence type="ECO:0000256" key="3">
    <source>
        <dbReference type="ARBA" id="ARBA00022801"/>
    </source>
</evidence>
<gene>
    <name evidence="9" type="ORF">GCM10022380_88120</name>
</gene>
<organism evidence="9 10">
    <name type="scientific">Amycolatopsis tucumanensis</name>
    <dbReference type="NCBI Taxonomy" id="401106"/>
    <lineage>
        <taxon>Bacteria</taxon>
        <taxon>Bacillati</taxon>
        <taxon>Actinomycetota</taxon>
        <taxon>Actinomycetes</taxon>
        <taxon>Pseudonocardiales</taxon>
        <taxon>Pseudonocardiaceae</taxon>
        <taxon>Amycolatopsis</taxon>
    </lineage>
</organism>
<proteinExistence type="inferred from homology"/>
<keyword evidence="4 6" id="KW-0862">Zinc</keyword>
<evidence type="ECO:0000256" key="2">
    <source>
        <dbReference type="ARBA" id="ARBA00022723"/>
    </source>
</evidence>
<reference evidence="10" key="1">
    <citation type="journal article" date="2019" name="Int. J. Syst. Evol. Microbiol.">
        <title>The Global Catalogue of Microorganisms (GCM) 10K type strain sequencing project: providing services to taxonomists for standard genome sequencing and annotation.</title>
        <authorList>
            <consortium name="The Broad Institute Genomics Platform"/>
            <consortium name="The Broad Institute Genome Sequencing Center for Infectious Disease"/>
            <person name="Wu L."/>
            <person name="Ma J."/>
        </authorList>
    </citation>
    <scope>NUCLEOTIDE SEQUENCE [LARGE SCALE GENOMIC DNA]</scope>
    <source>
        <strain evidence="10">JCM 17017</strain>
    </source>
</reference>
<keyword evidence="7" id="KW-1133">Transmembrane helix</keyword>
<evidence type="ECO:0000259" key="8">
    <source>
        <dbReference type="Pfam" id="PF01435"/>
    </source>
</evidence>
<comment type="cofactor">
    <cofactor evidence="6">
        <name>Zn(2+)</name>
        <dbReference type="ChEBI" id="CHEBI:29105"/>
    </cofactor>
    <text evidence="6">Binds 1 zinc ion per subunit.</text>
</comment>
<dbReference type="CDD" id="cd07326">
    <property type="entry name" value="M56_BlaR1_MecR1_like"/>
    <property type="match status" value="1"/>
</dbReference>
<feature type="domain" description="Peptidase M48" evidence="8">
    <location>
        <begin position="123"/>
        <end position="200"/>
    </location>
</feature>
<keyword evidence="7" id="KW-0812">Transmembrane</keyword>
<name>A0ABP7JX16_9PSEU</name>
<comment type="caution">
    <text evidence="9">The sequence shown here is derived from an EMBL/GenBank/DDBJ whole genome shotgun (WGS) entry which is preliminary data.</text>
</comment>
<sequence>MIVAIALLLGAVVAGWLVPRGLRRADLRQRDPRTLISAWLLSMGGVLLAGTVGILLLFVPEHGAAGSLASALTGCWTALQHGTSPRLEELGGALSAVLLLAGAIRLAVVGLGEIRRVRRARRHHLDLLRLAGRADTGKPPTVWLAHDEPMAFSIAGRPGVIVATDGLTRHLPAACAAAVLAHEHAHLRGRHHLLVGIADVLRRTVPFVALFRQAPAAIRDLVELSADEAAARRHGPTAVRAALLGVAGHGIPDGALAMAGEAVALRLARLDTWNGSGSARRALTCGAAAIAATTLPFVAGAALLLTAAIAACPIGLQ</sequence>
<dbReference type="Gene3D" id="3.30.2010.10">
    <property type="entry name" value="Metalloproteases ('zincins'), catalytic domain"/>
    <property type="match status" value="1"/>
</dbReference>
<evidence type="ECO:0000256" key="4">
    <source>
        <dbReference type="ARBA" id="ARBA00022833"/>
    </source>
</evidence>
<evidence type="ECO:0000313" key="10">
    <source>
        <dbReference type="Proteomes" id="UP001501624"/>
    </source>
</evidence>
<dbReference type="RefSeq" id="WP_237340264.1">
    <property type="nucleotide sequence ID" value="NZ_BAABCM010000027.1"/>
</dbReference>
<dbReference type="PANTHER" id="PTHR34978">
    <property type="entry name" value="POSSIBLE SENSOR-TRANSDUCER PROTEIN BLAR"/>
    <property type="match status" value="1"/>
</dbReference>
<accession>A0ABP7JX16</accession>
<dbReference type="InterPro" id="IPR001915">
    <property type="entry name" value="Peptidase_M48"/>
</dbReference>
<keyword evidence="7" id="KW-0472">Membrane</keyword>
<keyword evidence="1 6" id="KW-0645">Protease</keyword>
<feature type="transmembrane region" description="Helical" evidence="7">
    <location>
        <begin position="38"/>
        <end position="58"/>
    </location>
</feature>
<protein>
    <submittedName>
        <fullName evidence="9">M56 family metallopeptidase</fullName>
    </submittedName>
</protein>
<feature type="transmembrane region" description="Helical" evidence="7">
    <location>
        <begin position="91"/>
        <end position="112"/>
    </location>
</feature>
<evidence type="ECO:0000256" key="5">
    <source>
        <dbReference type="ARBA" id="ARBA00023049"/>
    </source>
</evidence>
<dbReference type="InterPro" id="IPR052173">
    <property type="entry name" value="Beta-lactam_resp_regulator"/>
</dbReference>
<keyword evidence="3 6" id="KW-0378">Hydrolase</keyword>